<dbReference type="InterPro" id="IPR007627">
    <property type="entry name" value="RNA_pol_sigma70_r2"/>
</dbReference>
<dbReference type="InterPro" id="IPR007630">
    <property type="entry name" value="RNA_pol_sigma70_r4"/>
</dbReference>
<dbReference type="PANTHER" id="PTHR43133:SF51">
    <property type="entry name" value="RNA POLYMERASE SIGMA FACTOR"/>
    <property type="match status" value="1"/>
</dbReference>
<evidence type="ECO:0000256" key="3">
    <source>
        <dbReference type="ARBA" id="ARBA00023082"/>
    </source>
</evidence>
<keyword evidence="5" id="KW-0804">Transcription</keyword>
<gene>
    <name evidence="8" type="primary">sigW_5</name>
    <name evidence="8" type="ORF">Pan44_15940</name>
</gene>
<dbReference type="Pfam" id="PF04542">
    <property type="entry name" value="Sigma70_r2"/>
    <property type="match status" value="1"/>
</dbReference>
<feature type="domain" description="RNA polymerase sigma-70 region 4" evidence="7">
    <location>
        <begin position="127"/>
        <end position="174"/>
    </location>
</feature>
<dbReference type="SUPFAM" id="SSF88659">
    <property type="entry name" value="Sigma3 and sigma4 domains of RNA polymerase sigma factors"/>
    <property type="match status" value="1"/>
</dbReference>
<dbReference type="InterPro" id="IPR013325">
    <property type="entry name" value="RNA_pol_sigma_r2"/>
</dbReference>
<dbReference type="InterPro" id="IPR036388">
    <property type="entry name" value="WH-like_DNA-bd_sf"/>
</dbReference>
<dbReference type="PANTHER" id="PTHR43133">
    <property type="entry name" value="RNA POLYMERASE ECF-TYPE SIGMA FACTO"/>
    <property type="match status" value="1"/>
</dbReference>
<dbReference type="EMBL" id="CP036271">
    <property type="protein sequence ID" value="QDT53572.1"/>
    <property type="molecule type" value="Genomic_DNA"/>
</dbReference>
<evidence type="ECO:0000256" key="4">
    <source>
        <dbReference type="ARBA" id="ARBA00023125"/>
    </source>
</evidence>
<evidence type="ECO:0000256" key="1">
    <source>
        <dbReference type="ARBA" id="ARBA00010641"/>
    </source>
</evidence>
<sequence length="183" mass="21133">MEDNRIITLVQAAQAGSREAFGELVREFQPSVYGVIVRRLRNSAEASEVTQDVFLRAYRKLDQLREPERFVGWLKRIAVRLSINRATRRPPETMQPPDAFDTYRNSPDQPVSHMLRREDAHELRKGLSSLKPLDRDTLIAFYFEGRSLKELSVRYDSPVGTIKRRLHTARGRLKAVLGEFQPA</sequence>
<keyword evidence="2" id="KW-0805">Transcription regulation</keyword>
<dbReference type="Proteomes" id="UP000315700">
    <property type="component" value="Chromosome"/>
</dbReference>
<dbReference type="Gene3D" id="1.10.10.10">
    <property type="entry name" value="Winged helix-like DNA-binding domain superfamily/Winged helix DNA-binding domain"/>
    <property type="match status" value="1"/>
</dbReference>
<dbReference type="InterPro" id="IPR039425">
    <property type="entry name" value="RNA_pol_sigma-70-like"/>
</dbReference>
<keyword evidence="9" id="KW-1185">Reference proteome</keyword>
<name>A0A517SBS5_9PLAN</name>
<evidence type="ECO:0000313" key="9">
    <source>
        <dbReference type="Proteomes" id="UP000315700"/>
    </source>
</evidence>
<dbReference type="OrthoDB" id="9795666at2"/>
<evidence type="ECO:0000256" key="2">
    <source>
        <dbReference type="ARBA" id="ARBA00023015"/>
    </source>
</evidence>
<dbReference type="RefSeq" id="WP_145028890.1">
    <property type="nucleotide sequence ID" value="NZ_CP036271.1"/>
</dbReference>
<dbReference type="SUPFAM" id="SSF88946">
    <property type="entry name" value="Sigma2 domain of RNA polymerase sigma factors"/>
    <property type="match status" value="1"/>
</dbReference>
<dbReference type="InterPro" id="IPR013324">
    <property type="entry name" value="RNA_pol_sigma_r3/r4-like"/>
</dbReference>
<dbReference type="NCBIfam" id="TIGR02937">
    <property type="entry name" value="sigma70-ECF"/>
    <property type="match status" value="1"/>
</dbReference>
<dbReference type="Pfam" id="PF04545">
    <property type="entry name" value="Sigma70_r4"/>
    <property type="match status" value="1"/>
</dbReference>
<feature type="domain" description="RNA polymerase sigma-70 region 2" evidence="6">
    <location>
        <begin position="24"/>
        <end position="89"/>
    </location>
</feature>
<dbReference type="KEGG" id="ccos:Pan44_15940"/>
<evidence type="ECO:0000313" key="8">
    <source>
        <dbReference type="EMBL" id="QDT53572.1"/>
    </source>
</evidence>
<dbReference type="AlphaFoldDB" id="A0A517SBS5"/>
<dbReference type="GO" id="GO:0006352">
    <property type="term" value="P:DNA-templated transcription initiation"/>
    <property type="evidence" value="ECO:0007669"/>
    <property type="project" value="InterPro"/>
</dbReference>
<keyword evidence="3" id="KW-0731">Sigma factor</keyword>
<keyword evidence="4" id="KW-0238">DNA-binding</keyword>
<protein>
    <submittedName>
        <fullName evidence="8">ECF RNA polymerase sigma factor SigW</fullName>
    </submittedName>
</protein>
<proteinExistence type="inferred from homology"/>
<evidence type="ECO:0000256" key="5">
    <source>
        <dbReference type="ARBA" id="ARBA00023163"/>
    </source>
</evidence>
<dbReference type="GO" id="GO:0003677">
    <property type="term" value="F:DNA binding"/>
    <property type="evidence" value="ECO:0007669"/>
    <property type="project" value="UniProtKB-KW"/>
</dbReference>
<dbReference type="InterPro" id="IPR014284">
    <property type="entry name" value="RNA_pol_sigma-70_dom"/>
</dbReference>
<reference evidence="8 9" key="1">
    <citation type="submission" date="2019-02" db="EMBL/GenBank/DDBJ databases">
        <title>Deep-cultivation of Planctomycetes and their phenomic and genomic characterization uncovers novel biology.</title>
        <authorList>
            <person name="Wiegand S."/>
            <person name="Jogler M."/>
            <person name="Boedeker C."/>
            <person name="Pinto D."/>
            <person name="Vollmers J."/>
            <person name="Rivas-Marin E."/>
            <person name="Kohn T."/>
            <person name="Peeters S.H."/>
            <person name="Heuer A."/>
            <person name="Rast P."/>
            <person name="Oberbeckmann S."/>
            <person name="Bunk B."/>
            <person name="Jeske O."/>
            <person name="Meyerdierks A."/>
            <person name="Storesund J.E."/>
            <person name="Kallscheuer N."/>
            <person name="Luecker S."/>
            <person name="Lage O.M."/>
            <person name="Pohl T."/>
            <person name="Merkel B.J."/>
            <person name="Hornburger P."/>
            <person name="Mueller R.-W."/>
            <person name="Bruemmer F."/>
            <person name="Labrenz M."/>
            <person name="Spormann A.M."/>
            <person name="Op den Camp H."/>
            <person name="Overmann J."/>
            <person name="Amann R."/>
            <person name="Jetten M.S.M."/>
            <person name="Mascher T."/>
            <person name="Medema M.H."/>
            <person name="Devos D.P."/>
            <person name="Kaster A.-K."/>
            <person name="Ovreas L."/>
            <person name="Rohde M."/>
            <person name="Galperin M.Y."/>
            <person name="Jogler C."/>
        </authorList>
    </citation>
    <scope>NUCLEOTIDE SEQUENCE [LARGE SCALE GENOMIC DNA]</scope>
    <source>
        <strain evidence="8 9">Pan44</strain>
    </source>
</reference>
<accession>A0A517SBS5</accession>
<evidence type="ECO:0000259" key="7">
    <source>
        <dbReference type="Pfam" id="PF04545"/>
    </source>
</evidence>
<organism evidence="8 9">
    <name type="scientific">Caulifigura coniformis</name>
    <dbReference type="NCBI Taxonomy" id="2527983"/>
    <lineage>
        <taxon>Bacteria</taxon>
        <taxon>Pseudomonadati</taxon>
        <taxon>Planctomycetota</taxon>
        <taxon>Planctomycetia</taxon>
        <taxon>Planctomycetales</taxon>
        <taxon>Planctomycetaceae</taxon>
        <taxon>Caulifigura</taxon>
    </lineage>
</organism>
<evidence type="ECO:0000259" key="6">
    <source>
        <dbReference type="Pfam" id="PF04542"/>
    </source>
</evidence>
<dbReference type="InParanoid" id="A0A517SBS5"/>
<comment type="similarity">
    <text evidence="1">Belongs to the sigma-70 factor family. ECF subfamily.</text>
</comment>
<dbReference type="GO" id="GO:0016987">
    <property type="term" value="F:sigma factor activity"/>
    <property type="evidence" value="ECO:0007669"/>
    <property type="project" value="UniProtKB-KW"/>
</dbReference>
<dbReference type="Gene3D" id="1.10.1740.10">
    <property type="match status" value="1"/>
</dbReference>